<dbReference type="InterPro" id="IPR002347">
    <property type="entry name" value="SDR_fam"/>
</dbReference>
<dbReference type="PRINTS" id="PR00081">
    <property type="entry name" value="GDHRDH"/>
</dbReference>
<evidence type="ECO:0000256" key="1">
    <source>
        <dbReference type="ARBA" id="ARBA00023002"/>
    </source>
</evidence>
<dbReference type="SUPFAM" id="SSF51735">
    <property type="entry name" value="NAD(P)-binding Rossmann-fold domains"/>
    <property type="match status" value="1"/>
</dbReference>
<evidence type="ECO:0000313" key="2">
    <source>
        <dbReference type="EMBL" id="TVY55543.1"/>
    </source>
</evidence>
<dbReference type="PANTHER" id="PTHR43157">
    <property type="entry name" value="PHOSPHATIDYLINOSITOL-GLYCAN BIOSYNTHESIS CLASS F PROTEIN-RELATED"/>
    <property type="match status" value="1"/>
</dbReference>
<dbReference type="Proteomes" id="UP000481288">
    <property type="component" value="Unassembled WGS sequence"/>
</dbReference>
<protein>
    <submittedName>
        <fullName evidence="2">Short chain dehydrogenase sol3</fullName>
    </submittedName>
</protein>
<organism evidence="2 3">
    <name type="scientific">Lachnellula cervina</name>
    <dbReference type="NCBI Taxonomy" id="1316786"/>
    <lineage>
        <taxon>Eukaryota</taxon>
        <taxon>Fungi</taxon>
        <taxon>Dikarya</taxon>
        <taxon>Ascomycota</taxon>
        <taxon>Pezizomycotina</taxon>
        <taxon>Leotiomycetes</taxon>
        <taxon>Helotiales</taxon>
        <taxon>Lachnaceae</taxon>
        <taxon>Lachnellula</taxon>
    </lineage>
</organism>
<evidence type="ECO:0000313" key="3">
    <source>
        <dbReference type="Proteomes" id="UP000481288"/>
    </source>
</evidence>
<dbReference type="Pfam" id="PF00106">
    <property type="entry name" value="adh_short"/>
    <property type="match status" value="1"/>
</dbReference>
<keyword evidence="3" id="KW-1185">Reference proteome</keyword>
<name>A0A7D8YVI3_9HELO</name>
<comment type="caution">
    <text evidence="2">The sequence shown here is derived from an EMBL/GenBank/DDBJ whole genome shotgun (WGS) entry which is preliminary data.</text>
</comment>
<reference evidence="2 3" key="1">
    <citation type="submission" date="2018-05" db="EMBL/GenBank/DDBJ databases">
        <title>Whole genome sequencing for identification of molecular markers to develop diagnostic detection tools for the regulated plant pathogen Lachnellula willkommii.</title>
        <authorList>
            <person name="Giroux E."/>
            <person name="Bilodeau G."/>
        </authorList>
    </citation>
    <scope>NUCLEOTIDE SEQUENCE [LARGE SCALE GENOMIC DNA]</scope>
    <source>
        <strain evidence="2 3">CBS 625.97</strain>
    </source>
</reference>
<accession>A0A7D8YVI3</accession>
<dbReference type="PANTHER" id="PTHR43157:SF31">
    <property type="entry name" value="PHOSPHATIDYLINOSITOL-GLYCAN BIOSYNTHESIS CLASS F PROTEIN"/>
    <property type="match status" value="1"/>
</dbReference>
<dbReference type="GO" id="GO:0016491">
    <property type="term" value="F:oxidoreductase activity"/>
    <property type="evidence" value="ECO:0007669"/>
    <property type="project" value="UniProtKB-KW"/>
</dbReference>
<dbReference type="Gene3D" id="3.40.50.720">
    <property type="entry name" value="NAD(P)-binding Rossmann-like Domain"/>
    <property type="match status" value="1"/>
</dbReference>
<proteinExistence type="predicted"/>
<dbReference type="EMBL" id="QGMG01000230">
    <property type="protein sequence ID" value="TVY55543.1"/>
    <property type="molecule type" value="Genomic_DNA"/>
</dbReference>
<dbReference type="InterPro" id="IPR036291">
    <property type="entry name" value="NAD(P)-bd_dom_sf"/>
</dbReference>
<keyword evidence="1" id="KW-0560">Oxidoreductase</keyword>
<dbReference type="AlphaFoldDB" id="A0A7D8YVI3"/>
<gene>
    <name evidence="2" type="primary">sol3_4</name>
    <name evidence="2" type="ORF">LCER1_G002741</name>
</gene>
<dbReference type="OrthoDB" id="542013at2759"/>
<sequence>MSEEFPIQPKFGPFLRLFLHSQLFCTPQLPTQSFADQTVIITGANVGLGLEAARHFYRLNCARLIIAVRTVSKGQTAKEDILQTVKHRNEADAIEVWDLDLTSTASTVAFAERVNKELPRVDVLVQNAGINSKTYAVSEGIEQTMQVNVSNTFLLALLLLPKLTETAKSAKSLPHLTIVTSEAHHLAKFPQINTPDIFESLNDEKFYNGQSSYEISKLMQILFVREFVSRINAKNPPSPSVIVNLVNPGLCFSTLATRNEKPLAARIIGSIIYKIIGRTTEVGSRTLVLGASAGPTSHGEYMSDGQNQDVESWIYTDVGIRAQKKVFEQTMKVLESRKPGLGYAVGL</sequence>